<keyword evidence="2" id="KW-1185">Reference proteome</keyword>
<reference evidence="1 2" key="1">
    <citation type="submission" date="2019-10" db="EMBL/GenBank/DDBJ databases">
        <title>Prolixibacter strains distinguished by the presence of nitrate reductase genes were adept at nitrate-dependent anaerobic corrosion of metallic iron and carbon steel.</title>
        <authorList>
            <person name="Iino T."/>
            <person name="Shono N."/>
            <person name="Ito K."/>
            <person name="Nakamura R."/>
            <person name="Sueoka K."/>
            <person name="Harayama S."/>
            <person name="Ohkuma M."/>
        </authorList>
    </citation>
    <scope>NUCLEOTIDE SEQUENCE [LARGE SCALE GENOMIC DNA]</scope>
    <source>
        <strain evidence="1 2">JCM 13498</strain>
    </source>
</reference>
<organism evidence="1 2">
    <name type="scientific">Prolixibacter bellariivorans</name>
    <dbReference type="NCBI Taxonomy" id="314319"/>
    <lineage>
        <taxon>Bacteria</taxon>
        <taxon>Pseudomonadati</taxon>
        <taxon>Bacteroidota</taxon>
        <taxon>Bacteroidia</taxon>
        <taxon>Marinilabiliales</taxon>
        <taxon>Prolixibacteraceae</taxon>
        <taxon>Prolixibacter</taxon>
    </lineage>
</organism>
<dbReference type="OrthoDB" id="1123496at2"/>
<accession>A0A5M4AYE9</accession>
<dbReference type="Proteomes" id="UP000391834">
    <property type="component" value="Unassembled WGS sequence"/>
</dbReference>
<gene>
    <name evidence="1" type="ORF">PbJCM13498_14790</name>
</gene>
<proteinExistence type="predicted"/>
<dbReference type="EMBL" id="BLAX01000001">
    <property type="protein sequence ID" value="GET32616.1"/>
    <property type="molecule type" value="Genomic_DNA"/>
</dbReference>
<dbReference type="RefSeq" id="WP_027585118.1">
    <property type="nucleotide sequence ID" value="NZ_BLAX01000001.1"/>
</dbReference>
<dbReference type="AlphaFoldDB" id="A0A5M4AYE9"/>
<comment type="caution">
    <text evidence="1">The sequence shown here is derived from an EMBL/GenBank/DDBJ whole genome shotgun (WGS) entry which is preliminary data.</text>
</comment>
<dbReference type="InterPro" id="IPR046228">
    <property type="entry name" value="DUF6261"/>
</dbReference>
<dbReference type="Pfam" id="PF19775">
    <property type="entry name" value="DUF6261"/>
    <property type="match status" value="1"/>
</dbReference>
<evidence type="ECO:0000313" key="2">
    <source>
        <dbReference type="Proteomes" id="UP000391834"/>
    </source>
</evidence>
<sequence length="255" mass="28735">MSNAFRMKNSVRKGKSLVIMLTKLMTNCRATEAGSVSGEILIAYRRAAINGDSHLANIMEAMEKQTKALTTAIDRDRAKSALKEKNAARHNHWRSLSYQLLGAVHHPATEVQSAGEKVYHVFEKYGLALMRKSYSTQTTLIRSFLMDLSEPDMQQPIELISGCTERLTLLEAAQEEFEDSRLKLQTARGKERKLVSATRLKQEVVSLVNKQLVVHLRAMQQVDDATYGNFARTVAKMVAGTNLQVKRRRKKTEKA</sequence>
<protein>
    <submittedName>
        <fullName evidence="1">Uncharacterized protein</fullName>
    </submittedName>
</protein>
<name>A0A5M4AYE9_9BACT</name>
<evidence type="ECO:0000313" key="1">
    <source>
        <dbReference type="EMBL" id="GET32616.1"/>
    </source>
</evidence>